<evidence type="ECO:0000313" key="1">
    <source>
        <dbReference type="EMBL" id="KAA1250314.1"/>
    </source>
</evidence>
<dbReference type="OrthoDB" id="4735651at2"/>
<sequence length="93" mass="10653">MVIHPQNAITGETHEEQRRRAMSLQYRMAHTRGAYRVRWDAYDLAVLYLTTGRPNLFSPKQIHGQIDGGRCAYAPVRAAIADARRDCNQEAIR</sequence>
<dbReference type="AlphaFoldDB" id="A0A5B1BSS1"/>
<accession>A0A5B1BSS1</accession>
<dbReference type="Proteomes" id="UP000324701">
    <property type="component" value="Unassembled WGS sequence"/>
</dbReference>
<dbReference type="RefSeq" id="WP_149653852.1">
    <property type="nucleotide sequence ID" value="NZ_VTZN01000049.1"/>
</dbReference>
<evidence type="ECO:0000313" key="2">
    <source>
        <dbReference type="Proteomes" id="UP000324701"/>
    </source>
</evidence>
<organism evidence="1 2">
    <name type="scientific">Mycobacterium simiae</name>
    <name type="common">Mycobacterium habana</name>
    <dbReference type="NCBI Taxonomy" id="1784"/>
    <lineage>
        <taxon>Bacteria</taxon>
        <taxon>Bacillati</taxon>
        <taxon>Actinomycetota</taxon>
        <taxon>Actinomycetes</taxon>
        <taxon>Mycobacteriales</taxon>
        <taxon>Mycobacteriaceae</taxon>
        <taxon>Mycobacterium</taxon>
        <taxon>Mycobacterium simiae complex</taxon>
    </lineage>
</organism>
<proteinExistence type="predicted"/>
<comment type="caution">
    <text evidence="1">The sequence shown here is derived from an EMBL/GenBank/DDBJ whole genome shotgun (WGS) entry which is preliminary data.</text>
</comment>
<protein>
    <submittedName>
        <fullName evidence="1">Uncharacterized protein</fullName>
    </submittedName>
</protein>
<dbReference type="EMBL" id="VTZN01000049">
    <property type="protein sequence ID" value="KAA1250314.1"/>
    <property type="molecule type" value="Genomic_DNA"/>
</dbReference>
<gene>
    <name evidence="1" type="ORF">F0Q45_10265</name>
</gene>
<keyword evidence="2" id="KW-1185">Reference proteome</keyword>
<name>A0A5B1BSS1_MYCSI</name>
<reference evidence="1 2" key="1">
    <citation type="submission" date="2019-09" db="EMBL/GenBank/DDBJ databases">
        <title>Report of infection by Mycobacterium simiae a patient suffering from pulmonary tuberculosis.</title>
        <authorList>
            <person name="Mohanty P.S."/>
            <person name="Bansal A.K."/>
            <person name="Singh H."/>
            <person name="Sharma S."/>
            <person name="Patil S.A."/>
            <person name="Upadhaya P."/>
            <person name="Singh P.K."/>
            <person name="Kumar D."/>
            <person name="Kumar S."/>
            <person name="Singh R.K."/>
            <person name="Chaudhary B."/>
        </authorList>
    </citation>
    <scope>NUCLEOTIDE SEQUENCE [LARGE SCALE GENOMIC DNA]</scope>
    <source>
        <strain evidence="1 2">JAL-560-SIM</strain>
    </source>
</reference>